<dbReference type="Pfam" id="PF03807">
    <property type="entry name" value="F420_oxidored"/>
    <property type="match status" value="1"/>
</dbReference>
<gene>
    <name evidence="3" type="ORF">GCM10008938_01460</name>
</gene>
<protein>
    <submittedName>
        <fullName evidence="3">DNA-binding protein</fullName>
    </submittedName>
</protein>
<accession>A0ABQ2CUL6</accession>
<dbReference type="RefSeq" id="WP_188998334.1">
    <property type="nucleotide sequence ID" value="NZ_BMOD01000001.1"/>
</dbReference>
<keyword evidence="4" id="KW-1185">Reference proteome</keyword>
<dbReference type="GO" id="GO:0003677">
    <property type="term" value="F:DNA binding"/>
    <property type="evidence" value="ECO:0007669"/>
    <property type="project" value="UniProtKB-KW"/>
</dbReference>
<dbReference type="SUPFAM" id="SSF51735">
    <property type="entry name" value="NAD(P)-binding Rossmann-fold domains"/>
    <property type="match status" value="1"/>
</dbReference>
<evidence type="ECO:0000313" key="3">
    <source>
        <dbReference type="EMBL" id="GGJ19147.1"/>
    </source>
</evidence>
<name>A0ABQ2CUL6_9DEIO</name>
<evidence type="ECO:0000259" key="2">
    <source>
        <dbReference type="Pfam" id="PF03807"/>
    </source>
</evidence>
<sequence length="212" mass="22812">MNIGILGSGMVGKAIATALLAKGHDVVIGTRDPGKLSGWVSSQSGNLRIASPADAASHAEILVHATSGHAAIQALESAGRENLQGKVIIDISNPLDFSKGFPPTLFVKDDDSLAEQIQHAFPEARIVKSLNTLTADLMLNPQLLNGTHTIFMSGNDQDAKDQVRDLLESFGWQDILDLGDLSTARGTEMYLALWARLYGSLRRSHFNVKVVR</sequence>
<comment type="caution">
    <text evidence="3">The sequence shown here is derived from an EMBL/GenBank/DDBJ whole genome shotgun (WGS) entry which is preliminary data.</text>
</comment>
<dbReference type="PANTHER" id="PTHR14239">
    <property type="entry name" value="DUDULIN-RELATED"/>
    <property type="match status" value="1"/>
</dbReference>
<dbReference type="Proteomes" id="UP000632222">
    <property type="component" value="Unassembled WGS sequence"/>
</dbReference>
<dbReference type="InterPro" id="IPR051267">
    <property type="entry name" value="STEAP_metalloreductase"/>
</dbReference>
<evidence type="ECO:0000313" key="4">
    <source>
        <dbReference type="Proteomes" id="UP000632222"/>
    </source>
</evidence>
<dbReference type="Gene3D" id="3.40.50.720">
    <property type="entry name" value="NAD(P)-binding Rossmann-like Domain"/>
    <property type="match status" value="1"/>
</dbReference>
<dbReference type="EMBL" id="BMOD01000001">
    <property type="protein sequence ID" value="GGJ19147.1"/>
    <property type="molecule type" value="Genomic_DNA"/>
</dbReference>
<dbReference type="InterPro" id="IPR036291">
    <property type="entry name" value="NAD(P)-bd_dom_sf"/>
</dbReference>
<reference evidence="4" key="1">
    <citation type="journal article" date="2019" name="Int. J. Syst. Evol. Microbiol.">
        <title>The Global Catalogue of Microorganisms (GCM) 10K type strain sequencing project: providing services to taxonomists for standard genome sequencing and annotation.</title>
        <authorList>
            <consortium name="The Broad Institute Genomics Platform"/>
            <consortium name="The Broad Institute Genome Sequencing Center for Infectious Disease"/>
            <person name="Wu L."/>
            <person name="Ma J."/>
        </authorList>
    </citation>
    <scope>NUCLEOTIDE SEQUENCE [LARGE SCALE GENOMIC DNA]</scope>
    <source>
        <strain evidence="4">JCM 14370</strain>
    </source>
</reference>
<organism evidence="3 4">
    <name type="scientific">Deinococcus roseus</name>
    <dbReference type="NCBI Taxonomy" id="392414"/>
    <lineage>
        <taxon>Bacteria</taxon>
        <taxon>Thermotogati</taxon>
        <taxon>Deinococcota</taxon>
        <taxon>Deinococci</taxon>
        <taxon>Deinococcales</taxon>
        <taxon>Deinococcaceae</taxon>
        <taxon>Deinococcus</taxon>
    </lineage>
</organism>
<keyword evidence="3" id="KW-0238">DNA-binding</keyword>
<keyword evidence="1" id="KW-0560">Oxidoreductase</keyword>
<proteinExistence type="predicted"/>
<dbReference type="InterPro" id="IPR028939">
    <property type="entry name" value="P5C_Rdtase_cat_N"/>
</dbReference>
<feature type="domain" description="Pyrroline-5-carboxylate reductase catalytic N-terminal" evidence="2">
    <location>
        <begin position="3"/>
        <end position="94"/>
    </location>
</feature>
<evidence type="ECO:0000256" key="1">
    <source>
        <dbReference type="ARBA" id="ARBA00023002"/>
    </source>
</evidence>